<reference evidence="1 2" key="1">
    <citation type="journal article" date="2018" name="Environ. Microbiol.">
        <title>Novel energy conservation strategies and behaviour of Pelotomaculum schinkii driving syntrophic propionate catabolism.</title>
        <authorList>
            <person name="Hidalgo-Ahumada C.A.P."/>
            <person name="Nobu M.K."/>
            <person name="Narihiro T."/>
            <person name="Tamaki H."/>
            <person name="Liu W.T."/>
            <person name="Kamagata Y."/>
            <person name="Stams A.J.M."/>
            <person name="Imachi H."/>
            <person name="Sousa D.Z."/>
        </authorList>
    </citation>
    <scope>NUCLEOTIDE SEQUENCE [LARGE SCALE GENOMIC DNA]</scope>
    <source>
        <strain evidence="1 2">HH</strain>
    </source>
</reference>
<accession>A0A4Y7RCL5</accession>
<dbReference type="AlphaFoldDB" id="A0A4Y7RCL5"/>
<dbReference type="EMBL" id="QFGA01000001">
    <property type="protein sequence ID" value="TEB06566.1"/>
    <property type="molecule type" value="Genomic_DNA"/>
</dbReference>
<dbReference type="RefSeq" id="WP_206663710.1">
    <property type="nucleotide sequence ID" value="NZ_QFGA01000001.1"/>
</dbReference>
<evidence type="ECO:0000313" key="2">
    <source>
        <dbReference type="Proteomes" id="UP000298324"/>
    </source>
</evidence>
<keyword evidence="2" id="KW-1185">Reference proteome</keyword>
<comment type="caution">
    <text evidence="1">The sequence shown here is derived from an EMBL/GenBank/DDBJ whole genome shotgun (WGS) entry which is preliminary data.</text>
</comment>
<proteinExistence type="predicted"/>
<sequence>MGSSYAISCKSCDYKKSFITGIGMMYAPHNLTDFEADNPLLPSLIRSERSVDFIKALLANKDAVIADSYSHEIYRCPKCGEFYGRFFIQLDYYDGGSFEVEYKCPKCKVALKPIEYDAFDDDVCEDKRISLEKYPCRPKCGKHSLFEGGEAYVLWN</sequence>
<evidence type="ECO:0000313" key="1">
    <source>
        <dbReference type="EMBL" id="TEB06566.1"/>
    </source>
</evidence>
<name>A0A4Y7RCL5_9FIRM</name>
<organism evidence="1 2">
    <name type="scientific">Pelotomaculum schinkii</name>
    <dbReference type="NCBI Taxonomy" id="78350"/>
    <lineage>
        <taxon>Bacteria</taxon>
        <taxon>Bacillati</taxon>
        <taxon>Bacillota</taxon>
        <taxon>Clostridia</taxon>
        <taxon>Eubacteriales</taxon>
        <taxon>Desulfotomaculaceae</taxon>
        <taxon>Pelotomaculum</taxon>
    </lineage>
</organism>
<dbReference type="Proteomes" id="UP000298324">
    <property type="component" value="Unassembled WGS sequence"/>
</dbReference>
<protein>
    <submittedName>
        <fullName evidence="1">Uncharacterized protein</fullName>
    </submittedName>
</protein>
<gene>
    <name evidence="1" type="ORF">Psch_00098</name>
</gene>